<feature type="domain" description="Teneurin-like YD-shell" evidence="4">
    <location>
        <begin position="1008"/>
        <end position="1143"/>
    </location>
</feature>
<feature type="domain" description="Teneurin-like YD-shell" evidence="4">
    <location>
        <begin position="1585"/>
        <end position="1727"/>
    </location>
</feature>
<dbReference type="InterPro" id="IPR031325">
    <property type="entry name" value="RHS_repeat"/>
</dbReference>
<feature type="chain" id="PRO_5047372935" description="Teneurin-like YD-shell domain-containing protein" evidence="3">
    <location>
        <begin position="26"/>
        <end position="2109"/>
    </location>
</feature>
<evidence type="ECO:0000313" key="6">
    <source>
        <dbReference type="Proteomes" id="UP001210678"/>
    </source>
</evidence>
<dbReference type="NCBIfam" id="TIGR01643">
    <property type="entry name" value="YD_repeat_2x"/>
    <property type="match status" value="11"/>
</dbReference>
<feature type="domain" description="Teneurin-like YD-shell" evidence="4">
    <location>
        <begin position="1308"/>
        <end position="1425"/>
    </location>
</feature>
<dbReference type="PANTHER" id="PTHR32305">
    <property type="match status" value="1"/>
</dbReference>
<feature type="compositionally biased region" description="Gly residues" evidence="2">
    <location>
        <begin position="53"/>
        <end position="79"/>
    </location>
</feature>
<feature type="region of interest" description="Disordered" evidence="2">
    <location>
        <begin position="51"/>
        <end position="89"/>
    </location>
</feature>
<sequence>MSCRIWLIIVSTLAVALSFSAPIVAQEDAISSPESKALTSGESRYTPCRTARCGGGGGGSPDPGDNNGGDNNGGDGGNTGPSPSELDGDNIAAESKSFFERAFESIKSAVNRAIGKETTAEQATKEALAKNIKIQETDAANAKPGDETCKPVELYSGCKVTKVTDWTNSVLPINRVHRISQGSSWSLGAGWHASIDSRIIWGTDIDIGKQISQHQTVVADYHAIVEELDIAIDHLENGFSDRIGYNQSNAQAALKDGIAKLTAYKAQLLPKVQKAQSTLTTLASTKQQSDARRALNRYTVDASFSKEFEIGANLVKWIAPNGGRYLFIQDNKGSITAAAGHSNHFTHLSSGEVEIRTLNGETHRYNNKGLLTESRNHQGQSISLRYNSQNKPVSMTTELGHVLTLNYSENRLVSVKDGAGRTTRYHYQANLLQSVVQFDGKKQSYLYGYDSEPLAITSKTDGQKNSWSYDYQQQDGKAVVVTQTDAAGQQFSYQYDFLNDATVITHRNGSKTRYQYDENNKIISVVYGSDGSEINYIYDTKGNQLSAQNEVGDITRYSYNAKGEKLSITDGEGISTQFMRDGLGRVVTVIDGAGASTEYRYNGLGKVEAIEQADGSVITQTWQGQLMTSRIDESGNTTDYEYDANGYPTQITQYNNDTPSGDETIQRLSHDAVGRVNWVKIGSENTPDSKWRLTQYFYTAKDGRQLDKPTKIIDPLNRVALYEYNLNGLLSYQQDFSGVETFYTYTAMNKVASKNVVMPSPDLAEGPIEYHYRYQYDAENNLIEVSHPGDILWQYQYDERNRLTHSSIKGTEVVKQFSYDEAGRKLSEINSHGDSSQFDYYNNSQLKQHIDLLGNTKTYFYDNVGRLSQVSDNTRNSDISFERNVLGHLTERTDGNGNLVYITPNASGQVIAVSVPNNTEYRQSHQLDWRGKPLSTANALGGKVTYQYNAFGELIKQTTSAGATLTQDFDAIGRIISRTETSGLETTWQYTQYANRLEVVETQIDTLNIGLRGSKRLSTKTYDLMGRLVGYQDSAAQAWHFSYNLQGMLSKTTNPDGSTIARHYNKAGLLTQLTQSPSEDSPSTRHTYYQYDGEGRLIYERLPQHEEGYGKQYQRDAAGNITTITYADDSEVHYRYDEAGRKVEATYPNQLSERWEYDANDNLVSFIDRADAEWRYRYNADNQLVEFCDPVAGDAGCHAATRYQYDVMGNRTAHITSLGHTTQWQHNALGWVSTQTDPSKSVTRYSYDSVGRVTEITDPLGNKTEQGYTAFGELSHVTDPLNHKTQFYYDEAGRLIERKNSQSASDLWAYNYRNQVSQYTDALGNQTGYQYNAFGNLTQVNQPLDATIQYQWNNADQLTQVTEPMGGVQTFDYDERARLTQYTNQNGHQWQYKYDELGQLTTQYQPESGTDITYGYDNLGRKISEQFAHQGETQTNRWGYDAVGRLAQIENPYLKESYTYDADSQLIQSHNKTLDERFTYAFDDNGRRTQSQLGNNQTVQYQHDSKGRITKIIRKGKTRSGEDEKDLIFTLSYDKKDQLVRIDYPNNSRRWIGYDSEGRVKSIKIEQQWYTYRWENIWNTVELFEYRYDAAGNLTAENRKTKEAYYDQWAYFEYDQLNRVIEADYPLHYDNYYRWDKNGNLVYKKAKGLEYKYEYDKANQLTGYRGNYYLWYEVEHDANGNQTNEHFYGYTFDYQFNALGQLTGFDKWDNTKVRYGYDSRGRRVSTKRSMTHSKNWGAFEQHTAYDGRQEFAQWIKGQNKEKDEAFIPFRTLTLLPKTDEPYSSVLHQRLYDKHHRLTFAVGTLAADIDNLYIHSDRLDSSVHVLDKTGRSAMRLAYSALGRSYRKYDDVMSYYFDLEPLANYEFAQLMPYRYTGKFTDYSTGFVQMDSRWYNGHNGRFVHPDNWNLRNTHLPKAVQHELMQFTGVNTQMLLNDPSQQMAYGYVRGNPLKYVDPYGLYLNPFNRDTTQDITLSSISNDLSTISNIAVTGGLAAGGPTNPVGAGLLGFGGVAGGASVVAGGLDVVNDLFDGGAFNKSFMAGTTHAVTLNYIEEKLVDALPNKYEVPVRGIKTGVGVVSGALFSEASQNELRSDAKRWAGQEVNGQCGNNK</sequence>
<proteinExistence type="predicted"/>
<dbReference type="RefSeq" id="WP_272136479.1">
    <property type="nucleotide sequence ID" value="NZ_JAQLOI010000001.1"/>
</dbReference>
<dbReference type="Gene3D" id="2.180.10.10">
    <property type="entry name" value="RHS repeat-associated core"/>
    <property type="match status" value="7"/>
</dbReference>
<evidence type="ECO:0000259" key="4">
    <source>
        <dbReference type="Pfam" id="PF25023"/>
    </source>
</evidence>
<accession>A0ABT4YSW0</accession>
<dbReference type="InterPro" id="IPR056823">
    <property type="entry name" value="TEN-like_YD-shell"/>
</dbReference>
<keyword evidence="3" id="KW-0732">Signal</keyword>
<dbReference type="PANTHER" id="PTHR32305:SF15">
    <property type="entry name" value="PROTEIN RHSA-RELATED"/>
    <property type="match status" value="1"/>
</dbReference>
<name>A0ABT4YSW0_9VIBR</name>
<protein>
    <recommendedName>
        <fullName evidence="4">Teneurin-like YD-shell domain-containing protein</fullName>
    </recommendedName>
</protein>
<evidence type="ECO:0000256" key="3">
    <source>
        <dbReference type="SAM" id="SignalP"/>
    </source>
</evidence>
<gene>
    <name evidence="5" type="ORF">PGX00_11770</name>
</gene>
<dbReference type="EMBL" id="JAQLOI010000001">
    <property type="protein sequence ID" value="MDB1124296.1"/>
    <property type="molecule type" value="Genomic_DNA"/>
</dbReference>
<dbReference type="Proteomes" id="UP001210678">
    <property type="component" value="Unassembled WGS sequence"/>
</dbReference>
<feature type="domain" description="Teneurin-like YD-shell" evidence="4">
    <location>
        <begin position="1437"/>
        <end position="1574"/>
    </location>
</feature>
<dbReference type="Pfam" id="PF25023">
    <property type="entry name" value="TEN_YD-shell"/>
    <property type="match status" value="4"/>
</dbReference>
<evidence type="ECO:0000256" key="2">
    <source>
        <dbReference type="SAM" id="MobiDB-lite"/>
    </source>
</evidence>
<dbReference type="InterPro" id="IPR050708">
    <property type="entry name" value="T6SS_VgrG/RHS"/>
</dbReference>
<reference evidence="5 6" key="1">
    <citation type="submission" date="2023-01" db="EMBL/GenBank/DDBJ databases">
        <title>Vibrio sp. KJ40-1 sp.nov, isolated from marine algae.</title>
        <authorList>
            <person name="Butt M."/>
            <person name="Kim J.M.J."/>
            <person name="Jeon C.O.C."/>
        </authorList>
    </citation>
    <scope>NUCLEOTIDE SEQUENCE [LARGE SCALE GENOMIC DNA]</scope>
    <source>
        <strain evidence="5 6">KJ40-1</strain>
    </source>
</reference>
<keyword evidence="6" id="KW-1185">Reference proteome</keyword>
<dbReference type="InterPro" id="IPR006530">
    <property type="entry name" value="YD"/>
</dbReference>
<feature type="signal peptide" evidence="3">
    <location>
        <begin position="1"/>
        <end position="25"/>
    </location>
</feature>
<organism evidence="5 6">
    <name type="scientific">Vibrio algarum</name>
    <dbReference type="NCBI Taxonomy" id="3020714"/>
    <lineage>
        <taxon>Bacteria</taxon>
        <taxon>Pseudomonadati</taxon>
        <taxon>Pseudomonadota</taxon>
        <taxon>Gammaproteobacteria</taxon>
        <taxon>Vibrionales</taxon>
        <taxon>Vibrionaceae</taxon>
        <taxon>Vibrio</taxon>
    </lineage>
</organism>
<comment type="caution">
    <text evidence="5">The sequence shown here is derived from an EMBL/GenBank/DDBJ whole genome shotgun (WGS) entry which is preliminary data.</text>
</comment>
<keyword evidence="1" id="KW-0677">Repeat</keyword>
<evidence type="ECO:0000256" key="1">
    <source>
        <dbReference type="ARBA" id="ARBA00022737"/>
    </source>
</evidence>
<dbReference type="Pfam" id="PF05593">
    <property type="entry name" value="RHS_repeat"/>
    <property type="match status" value="2"/>
</dbReference>
<evidence type="ECO:0000313" key="5">
    <source>
        <dbReference type="EMBL" id="MDB1124296.1"/>
    </source>
</evidence>